<evidence type="ECO:0000256" key="19">
    <source>
        <dbReference type="ARBA" id="ARBA00033150"/>
    </source>
</evidence>
<keyword evidence="13" id="KW-0811">Translocation</keyword>
<evidence type="ECO:0000256" key="20">
    <source>
        <dbReference type="SAM" id="MobiDB-lite"/>
    </source>
</evidence>
<evidence type="ECO:0000256" key="7">
    <source>
        <dbReference type="ARBA" id="ARBA00022792"/>
    </source>
</evidence>
<keyword evidence="14" id="KW-0496">Mitochondrion</keyword>
<dbReference type="AlphaFoldDB" id="A0A9W9VGI1"/>
<name>A0A9W9VGI1_9EURO</name>
<evidence type="ECO:0000259" key="21">
    <source>
        <dbReference type="Pfam" id="PF06747"/>
    </source>
</evidence>
<dbReference type="EMBL" id="JAPZBS010000002">
    <property type="protein sequence ID" value="KAJ5381147.1"/>
    <property type="molecule type" value="Genomic_DNA"/>
</dbReference>
<dbReference type="GO" id="GO:0005758">
    <property type="term" value="C:mitochondrial intermembrane space"/>
    <property type="evidence" value="ECO:0007669"/>
    <property type="project" value="TreeGrafter"/>
</dbReference>
<feature type="domain" description="CHCH" evidence="21">
    <location>
        <begin position="157"/>
        <end position="193"/>
    </location>
</feature>
<evidence type="ECO:0000256" key="15">
    <source>
        <dbReference type="ARBA" id="ARBA00023136"/>
    </source>
</evidence>
<keyword evidence="10" id="KW-0735">Signal-anchor</keyword>
<dbReference type="GO" id="GO:0015035">
    <property type="term" value="F:protein-disulfide reductase activity"/>
    <property type="evidence" value="ECO:0007669"/>
    <property type="project" value="InterPro"/>
</dbReference>
<keyword evidence="5" id="KW-0813">Transport</keyword>
<keyword evidence="9" id="KW-0809">Transit peptide</keyword>
<protein>
    <recommendedName>
        <fullName evidence="4">Mitochondrial intermembrane space import and assembly protein 40</fullName>
    </recommendedName>
    <alternativeName>
        <fullName evidence="19">Mitochondrial import inner membrane translocase TIM40</fullName>
    </alternativeName>
</protein>
<keyword evidence="7" id="KW-0999">Mitochondrion inner membrane</keyword>
<keyword evidence="16" id="KW-1015">Disulfide bond</keyword>
<dbReference type="Pfam" id="PF06747">
    <property type="entry name" value="CHCH"/>
    <property type="match status" value="1"/>
</dbReference>
<evidence type="ECO:0000313" key="22">
    <source>
        <dbReference type="EMBL" id="KAJ5381147.1"/>
    </source>
</evidence>
<dbReference type="PROSITE" id="PS51808">
    <property type="entry name" value="CHCH"/>
    <property type="match status" value="1"/>
</dbReference>
<accession>A0A9W9VGI1</accession>
<evidence type="ECO:0000256" key="5">
    <source>
        <dbReference type="ARBA" id="ARBA00022448"/>
    </source>
</evidence>
<keyword evidence="17" id="KW-0676">Redox-active center</keyword>
<comment type="cofactor">
    <cofactor evidence="2">
        <name>Cu(2+)</name>
        <dbReference type="ChEBI" id="CHEBI:29036"/>
    </cofactor>
</comment>
<evidence type="ECO:0000256" key="1">
    <source>
        <dbReference type="ARBA" id="ARBA00001947"/>
    </source>
</evidence>
<evidence type="ECO:0000256" key="6">
    <source>
        <dbReference type="ARBA" id="ARBA00022692"/>
    </source>
</evidence>
<feature type="compositionally biased region" description="Basic and acidic residues" evidence="20">
    <location>
        <begin position="234"/>
        <end position="254"/>
    </location>
</feature>
<evidence type="ECO:0000256" key="13">
    <source>
        <dbReference type="ARBA" id="ARBA00023010"/>
    </source>
</evidence>
<evidence type="ECO:0000256" key="16">
    <source>
        <dbReference type="ARBA" id="ARBA00023157"/>
    </source>
</evidence>
<dbReference type="Gene3D" id="1.10.287.2900">
    <property type="match status" value="1"/>
</dbReference>
<evidence type="ECO:0000256" key="14">
    <source>
        <dbReference type="ARBA" id="ARBA00023128"/>
    </source>
</evidence>
<dbReference type="GO" id="GO:0045041">
    <property type="term" value="P:protein import into mitochondrial intermembrane space"/>
    <property type="evidence" value="ECO:0007669"/>
    <property type="project" value="InterPro"/>
</dbReference>
<evidence type="ECO:0000256" key="12">
    <source>
        <dbReference type="ARBA" id="ARBA00023002"/>
    </source>
</evidence>
<dbReference type="FunFam" id="1.10.287.2900:FF:000002">
    <property type="entry name" value="Mitochondrial intermembrane space import and assembly protein"/>
    <property type="match status" value="1"/>
</dbReference>
<dbReference type="InterPro" id="IPR039289">
    <property type="entry name" value="CHCHD4"/>
</dbReference>
<reference evidence="22" key="1">
    <citation type="submission" date="2022-11" db="EMBL/GenBank/DDBJ databases">
        <authorList>
            <person name="Petersen C."/>
        </authorList>
    </citation>
    <scope>NUCLEOTIDE SEQUENCE</scope>
    <source>
        <strain evidence="22">IBT 29864</strain>
    </source>
</reference>
<evidence type="ECO:0000256" key="8">
    <source>
        <dbReference type="ARBA" id="ARBA00022927"/>
    </source>
</evidence>
<dbReference type="InterPro" id="IPR010625">
    <property type="entry name" value="CHCH"/>
</dbReference>
<gene>
    <name evidence="22" type="ORF">N7496_003575</name>
</gene>
<dbReference type="RefSeq" id="XP_056558718.1">
    <property type="nucleotide sequence ID" value="XM_056696506.1"/>
</dbReference>
<proteinExistence type="predicted"/>
<evidence type="ECO:0000256" key="3">
    <source>
        <dbReference type="ARBA" id="ARBA00004164"/>
    </source>
</evidence>
<feature type="region of interest" description="Disordered" evidence="20">
    <location>
        <begin position="201"/>
        <end position="254"/>
    </location>
</feature>
<keyword evidence="15" id="KW-0472">Membrane</keyword>
<keyword evidence="12" id="KW-0560">Oxidoreductase</keyword>
<reference evidence="22" key="2">
    <citation type="journal article" date="2023" name="IMA Fungus">
        <title>Comparative genomic study of the Penicillium genus elucidates a diverse pangenome and 15 lateral gene transfer events.</title>
        <authorList>
            <person name="Petersen C."/>
            <person name="Sorensen T."/>
            <person name="Nielsen M.R."/>
            <person name="Sondergaard T.E."/>
            <person name="Sorensen J.L."/>
            <person name="Fitzpatrick D.A."/>
            <person name="Frisvad J.C."/>
            <person name="Nielsen K.L."/>
        </authorList>
    </citation>
    <scope>NUCLEOTIDE SEQUENCE</scope>
    <source>
        <strain evidence="22">IBT 29864</strain>
    </source>
</reference>
<evidence type="ECO:0000256" key="18">
    <source>
        <dbReference type="ARBA" id="ARBA00024980"/>
    </source>
</evidence>
<keyword evidence="8" id="KW-0653">Protein transport</keyword>
<keyword evidence="23" id="KW-1185">Reference proteome</keyword>
<evidence type="ECO:0000256" key="4">
    <source>
        <dbReference type="ARBA" id="ARBA00013714"/>
    </source>
</evidence>
<dbReference type="PANTHER" id="PTHR21622">
    <property type="entry name" value="COILED-COIL-HELIX-COILED-COIL-HELIX DOMAIN CONTAINING 4"/>
    <property type="match status" value="1"/>
</dbReference>
<evidence type="ECO:0000256" key="11">
    <source>
        <dbReference type="ARBA" id="ARBA00022989"/>
    </source>
</evidence>
<evidence type="ECO:0000256" key="17">
    <source>
        <dbReference type="ARBA" id="ARBA00023284"/>
    </source>
</evidence>
<comment type="caution">
    <text evidence="22">The sequence shown here is derived from an EMBL/GenBank/DDBJ whole genome shotgun (WGS) entry which is preliminary data.</text>
</comment>
<evidence type="ECO:0000256" key="2">
    <source>
        <dbReference type="ARBA" id="ARBA00001973"/>
    </source>
</evidence>
<evidence type="ECO:0000313" key="23">
    <source>
        <dbReference type="Proteomes" id="UP001147782"/>
    </source>
</evidence>
<feature type="compositionally biased region" description="Low complexity" evidence="20">
    <location>
        <begin position="216"/>
        <end position="231"/>
    </location>
</feature>
<keyword evidence="6" id="KW-0812">Transmembrane</keyword>
<dbReference type="Proteomes" id="UP001147782">
    <property type="component" value="Unassembled WGS sequence"/>
</dbReference>
<dbReference type="GeneID" id="81435683"/>
<comment type="cofactor">
    <cofactor evidence="1">
        <name>Zn(2+)</name>
        <dbReference type="ChEBI" id="CHEBI:29105"/>
    </cofactor>
</comment>
<dbReference type="PANTHER" id="PTHR21622:SF0">
    <property type="entry name" value="COILED-COIL-HELIX-COILED-COIL-HELIX DOMAIN CONTAINING 4"/>
    <property type="match status" value="1"/>
</dbReference>
<organism evidence="22 23">
    <name type="scientific">Penicillium cataractarum</name>
    <dbReference type="NCBI Taxonomy" id="2100454"/>
    <lineage>
        <taxon>Eukaryota</taxon>
        <taxon>Fungi</taxon>
        <taxon>Dikarya</taxon>
        <taxon>Ascomycota</taxon>
        <taxon>Pezizomycotina</taxon>
        <taxon>Eurotiomycetes</taxon>
        <taxon>Eurotiomycetidae</taxon>
        <taxon>Eurotiales</taxon>
        <taxon>Aspergillaceae</taxon>
        <taxon>Penicillium</taxon>
    </lineage>
</organism>
<evidence type="ECO:0000256" key="9">
    <source>
        <dbReference type="ARBA" id="ARBA00022946"/>
    </source>
</evidence>
<keyword evidence="11" id="KW-1133">Transmembrane helix</keyword>
<sequence>MFRPVARALARAPAVAARSPASTRLISTAGPTSKSRTWKNTFVRLGLAGGAIYYYNTSSAFAQEPSFSLLGQSKKEKTADSPAATLDSITPKIREEKAVARSQPKADALAPEVAAPEAAASDAAAVEINPQSAAFNPETGEINWDCPCLGGMAHGPCGEEFRAAFSCFVYSNEEPKGIECIEKFKGMQDCFRQHPDVYGAELEDDEPEGDAPAPVPAAESDAPSPADVPAELPETDKLVPKAHFEAEQQDKEAK</sequence>
<comment type="subcellular location">
    <subcellularLocation>
        <location evidence="3">Mitochondrion inner membrane</location>
        <topology evidence="3">Single-pass type II membrane protein</topology>
        <orientation evidence="3">Intermembrane side</orientation>
    </subcellularLocation>
</comment>
<evidence type="ECO:0000256" key="10">
    <source>
        <dbReference type="ARBA" id="ARBA00022968"/>
    </source>
</evidence>
<dbReference type="OrthoDB" id="7481291at2759"/>
<dbReference type="GO" id="GO:0005743">
    <property type="term" value="C:mitochondrial inner membrane"/>
    <property type="evidence" value="ECO:0007669"/>
    <property type="project" value="UniProtKB-SubCell"/>
</dbReference>
<comment type="function">
    <text evidence="18">Required for the import and folding of small cysteine-containing proteins (small Tim) in the mitochondrial intermembrane space (IMS). Forms a redox cycle with ERV1 that involves a disulfide relay system. Precursor proteins to be imported into the IMS are translocated in their reduced form into the mitochondria. The oxidized form of MIA40 forms a transient intermolecular disulfide bridge with the reduced precursor protein, resulting in oxidation of the precursor protein that now contains an intramolecular disulfide bond and is able to undergo folding in the IMS.</text>
</comment>